<gene>
    <name evidence="2" type="ORF">CRH09_06455</name>
    <name evidence="3" type="ORF">F6W96_06095</name>
</gene>
<evidence type="ECO:0000256" key="1">
    <source>
        <dbReference type="SAM" id="SignalP"/>
    </source>
</evidence>
<evidence type="ECO:0000313" key="2">
    <source>
        <dbReference type="EMBL" id="ATL65908.1"/>
    </source>
</evidence>
<dbReference type="Proteomes" id="UP000500953">
    <property type="component" value="Chromosome"/>
</dbReference>
<organism evidence="2 4">
    <name type="scientific">Nocardia terpenica</name>
    <dbReference type="NCBI Taxonomy" id="455432"/>
    <lineage>
        <taxon>Bacteria</taxon>
        <taxon>Bacillati</taxon>
        <taxon>Actinomycetota</taxon>
        <taxon>Actinomycetes</taxon>
        <taxon>Mycobacteriales</taxon>
        <taxon>Nocardiaceae</taxon>
        <taxon>Nocardia</taxon>
    </lineage>
</organism>
<dbReference type="KEGG" id="ntp:CRH09_06455"/>
<keyword evidence="1" id="KW-0732">Signal</keyword>
<feature type="chain" id="PRO_5038223637" evidence="1">
    <location>
        <begin position="24"/>
        <end position="75"/>
    </location>
</feature>
<dbReference type="RefSeq" id="WP_098693135.1">
    <property type="nucleotide sequence ID" value="NZ_CP023778.1"/>
</dbReference>
<evidence type="ECO:0000313" key="3">
    <source>
        <dbReference type="EMBL" id="QIS17944.1"/>
    </source>
</evidence>
<dbReference type="EMBL" id="CP046173">
    <property type="protein sequence ID" value="QIS17944.1"/>
    <property type="molecule type" value="Genomic_DNA"/>
</dbReference>
<dbReference type="EMBL" id="CP023778">
    <property type="protein sequence ID" value="ATL65908.1"/>
    <property type="molecule type" value="Genomic_DNA"/>
</dbReference>
<dbReference type="Proteomes" id="UP000221961">
    <property type="component" value="Chromosome"/>
</dbReference>
<dbReference type="GeneID" id="88357070"/>
<feature type="signal peptide" evidence="1">
    <location>
        <begin position="1"/>
        <end position="23"/>
    </location>
</feature>
<reference evidence="3 5" key="2">
    <citation type="journal article" date="2019" name="ACS Chem. Biol.">
        <title>Identification and Mobilization of a Cryptic Antibiotic Biosynthesis Gene Locus from a Human-Pathogenic Nocardia Isolate.</title>
        <authorList>
            <person name="Herisse M."/>
            <person name="Ishida K."/>
            <person name="Porter J.L."/>
            <person name="Howden B."/>
            <person name="Hertweck C."/>
            <person name="Stinear T.P."/>
            <person name="Pidot S.J."/>
        </authorList>
    </citation>
    <scope>NUCLEOTIDE SEQUENCE [LARGE SCALE GENOMIC DNA]</scope>
    <source>
        <strain evidence="3 5">AUSMDU00012715</strain>
    </source>
</reference>
<name>A0A291RF14_9NOCA</name>
<protein>
    <submittedName>
        <fullName evidence="2">Uncharacterized protein</fullName>
    </submittedName>
</protein>
<proteinExistence type="predicted"/>
<reference evidence="2 4" key="1">
    <citation type="submission" date="2017-10" db="EMBL/GenBank/DDBJ databases">
        <title>Comparative genomics between pathogenic Norcardia.</title>
        <authorList>
            <person name="Zeng L."/>
        </authorList>
    </citation>
    <scope>NUCLEOTIDE SEQUENCE [LARGE SCALE GENOMIC DNA]</scope>
    <source>
        <strain evidence="2 4">NC_YFY_NT001</strain>
    </source>
</reference>
<accession>A0A291RF14</accession>
<evidence type="ECO:0000313" key="4">
    <source>
        <dbReference type="Proteomes" id="UP000221961"/>
    </source>
</evidence>
<evidence type="ECO:0000313" key="5">
    <source>
        <dbReference type="Proteomes" id="UP000500953"/>
    </source>
</evidence>
<sequence length="75" mass="7976">MIKTVFAAGAIALGVLTVGTGLAAADEIQVEGNYATLAACQADGPEVQVNRDNDKWTHWDCRQGGDGLFYLYLSN</sequence>
<dbReference type="AlphaFoldDB" id="A0A291RF14"/>